<organism evidence="1 2">
    <name type="scientific">Actinacidiphila rubida</name>
    <dbReference type="NCBI Taxonomy" id="310780"/>
    <lineage>
        <taxon>Bacteria</taxon>
        <taxon>Bacillati</taxon>
        <taxon>Actinomycetota</taxon>
        <taxon>Actinomycetes</taxon>
        <taxon>Kitasatosporales</taxon>
        <taxon>Streptomycetaceae</taxon>
        <taxon>Actinacidiphila</taxon>
    </lineage>
</organism>
<keyword evidence="2" id="KW-1185">Reference proteome</keyword>
<proteinExistence type="predicted"/>
<name>A0A1H8J1C1_9ACTN</name>
<dbReference type="AlphaFoldDB" id="A0A1H8J1C1"/>
<dbReference type="Proteomes" id="UP000181951">
    <property type="component" value="Unassembled WGS sequence"/>
</dbReference>
<evidence type="ECO:0000313" key="1">
    <source>
        <dbReference type="EMBL" id="SEN73947.1"/>
    </source>
</evidence>
<evidence type="ECO:0000313" key="2">
    <source>
        <dbReference type="Proteomes" id="UP000181951"/>
    </source>
</evidence>
<protein>
    <submittedName>
        <fullName evidence="1">Uncharacterized protein</fullName>
    </submittedName>
</protein>
<dbReference type="STRING" id="310780.SAMN05216267_100975"/>
<dbReference type="Gene3D" id="3.40.50.280">
    <property type="entry name" value="Cobalamin-binding domain"/>
    <property type="match status" value="1"/>
</dbReference>
<dbReference type="InterPro" id="IPR036594">
    <property type="entry name" value="Meth_synthase_dom"/>
</dbReference>
<dbReference type="EMBL" id="FODD01000009">
    <property type="protein sequence ID" value="SEN73947.1"/>
    <property type="molecule type" value="Genomic_DNA"/>
</dbReference>
<dbReference type="Gene3D" id="1.10.1240.10">
    <property type="entry name" value="Methionine synthase domain"/>
    <property type="match status" value="1"/>
</dbReference>
<sequence>MRLDSPVIEECLTELVRRNGVVFTWEQVMVPALRAVGRRWELSEDRYVEVEHLLAWHVSGTLRAVAAPAAHAHRDSVPALLSCLPGEQHTLPMEALDAALSERGIPRRTLGGSVPADALLSAVRRIGPAAVVLWSQTHSTAHPRLARRVASTQWGVRGARRGPMVLLAGPGWGRADECADLVRSHDLRHALSIVEQLVLTSAVSTEARQATLAGTRSPTGDAHG</sequence>
<gene>
    <name evidence="1" type="ORF">SAMN05216267_100975</name>
</gene>
<accession>A0A1H8J1C1</accession>
<reference evidence="1 2" key="1">
    <citation type="submission" date="2016-10" db="EMBL/GenBank/DDBJ databases">
        <authorList>
            <person name="de Groot N.N."/>
        </authorList>
    </citation>
    <scope>NUCLEOTIDE SEQUENCE [LARGE SCALE GENOMIC DNA]</scope>
    <source>
        <strain evidence="1 2">CGMCC 4.2026</strain>
    </source>
</reference>